<dbReference type="CDD" id="cd04301">
    <property type="entry name" value="NAT_SF"/>
    <property type="match status" value="1"/>
</dbReference>
<dbReference type="InterPro" id="IPR000182">
    <property type="entry name" value="GNAT_dom"/>
</dbReference>
<keyword evidence="2" id="KW-0012">Acyltransferase</keyword>
<dbReference type="OrthoDB" id="9799092at2"/>
<dbReference type="RefSeq" id="WP_099786625.1">
    <property type="nucleotide sequence ID" value="NZ_JBHLYV010000100.1"/>
</dbReference>
<dbReference type="EMBL" id="PDOC01000001">
    <property type="protein sequence ID" value="PIL46823.1"/>
    <property type="molecule type" value="Genomic_DNA"/>
</dbReference>
<keyword evidence="1 4" id="KW-0808">Transferase</keyword>
<dbReference type="InterPro" id="IPR016181">
    <property type="entry name" value="Acyl_CoA_acyltransferase"/>
</dbReference>
<dbReference type="PANTHER" id="PTHR43877:SF1">
    <property type="entry name" value="ACETYLTRANSFERASE"/>
    <property type="match status" value="1"/>
</dbReference>
<organism evidence="4 5">
    <name type="scientific">Massilia eurypsychrophila</name>
    <dbReference type="NCBI Taxonomy" id="1485217"/>
    <lineage>
        <taxon>Bacteria</taxon>
        <taxon>Pseudomonadati</taxon>
        <taxon>Pseudomonadota</taxon>
        <taxon>Betaproteobacteria</taxon>
        <taxon>Burkholderiales</taxon>
        <taxon>Oxalobacteraceae</taxon>
        <taxon>Telluria group</taxon>
        <taxon>Massilia</taxon>
    </lineage>
</organism>
<dbReference type="InterPro" id="IPR050832">
    <property type="entry name" value="Bact_Acetyltransf"/>
</dbReference>
<dbReference type="PROSITE" id="PS51186">
    <property type="entry name" value="GNAT"/>
    <property type="match status" value="1"/>
</dbReference>
<dbReference type="AlphaFoldDB" id="A0A2G8TLA6"/>
<dbReference type="Proteomes" id="UP000230390">
    <property type="component" value="Unassembled WGS sequence"/>
</dbReference>
<dbReference type="PANTHER" id="PTHR43877">
    <property type="entry name" value="AMINOALKYLPHOSPHONATE N-ACETYLTRANSFERASE-RELATED-RELATED"/>
    <property type="match status" value="1"/>
</dbReference>
<dbReference type="SUPFAM" id="SSF55729">
    <property type="entry name" value="Acyl-CoA N-acyltransferases (Nat)"/>
    <property type="match status" value="1"/>
</dbReference>
<protein>
    <submittedName>
        <fullName evidence="4">GNAT family N-acetyltransferase</fullName>
    </submittedName>
</protein>
<evidence type="ECO:0000259" key="3">
    <source>
        <dbReference type="PROSITE" id="PS51186"/>
    </source>
</evidence>
<comment type="caution">
    <text evidence="4">The sequence shown here is derived from an EMBL/GenBank/DDBJ whole genome shotgun (WGS) entry which is preliminary data.</text>
</comment>
<reference evidence="4 5" key="1">
    <citation type="submission" date="2017-10" db="EMBL/GenBank/DDBJ databases">
        <title>Massilia psychrophilum sp. nov., a novel purple-pigmented bacterium isolated from Tianshan glacier, Xinjiang Municipality, China.</title>
        <authorList>
            <person name="Wang H."/>
        </authorList>
    </citation>
    <scope>NUCLEOTIDE SEQUENCE [LARGE SCALE GENOMIC DNA]</scope>
    <source>
        <strain evidence="4 5">JCM 30074</strain>
    </source>
</reference>
<keyword evidence="5" id="KW-1185">Reference proteome</keyword>
<dbReference type="Pfam" id="PF00583">
    <property type="entry name" value="Acetyltransf_1"/>
    <property type="match status" value="1"/>
</dbReference>
<evidence type="ECO:0000313" key="4">
    <source>
        <dbReference type="EMBL" id="PIL46823.1"/>
    </source>
</evidence>
<evidence type="ECO:0000256" key="2">
    <source>
        <dbReference type="ARBA" id="ARBA00023315"/>
    </source>
</evidence>
<sequence>MQIRRLVPADAVAYQSLRLAALHESPTAFSSSYEAERDTPLSTIEAHMAPDSGRYRFGAFDGADLVAVVGVGRESALKVRHKAFIGGMYVAPAWRGKGLGRQLLEQALLFVDAMPGLLQVTLAVTAGNASALALYESMGFAVYGRAPNALLVDGVLYDDVQMARSVQAIASIVDRS</sequence>
<dbReference type="Gene3D" id="3.40.630.30">
    <property type="match status" value="1"/>
</dbReference>
<name>A0A2G8TLA6_9BURK</name>
<proteinExistence type="predicted"/>
<gene>
    <name evidence="4" type="ORF">CR105_01345</name>
</gene>
<dbReference type="GO" id="GO:0016747">
    <property type="term" value="F:acyltransferase activity, transferring groups other than amino-acyl groups"/>
    <property type="evidence" value="ECO:0007669"/>
    <property type="project" value="InterPro"/>
</dbReference>
<evidence type="ECO:0000313" key="5">
    <source>
        <dbReference type="Proteomes" id="UP000230390"/>
    </source>
</evidence>
<accession>A0A2G8TLA6</accession>
<evidence type="ECO:0000256" key="1">
    <source>
        <dbReference type="ARBA" id="ARBA00022679"/>
    </source>
</evidence>
<feature type="domain" description="N-acetyltransferase" evidence="3">
    <location>
        <begin position="1"/>
        <end position="167"/>
    </location>
</feature>